<dbReference type="PROSITE" id="PS50297">
    <property type="entry name" value="ANK_REP_REGION"/>
    <property type="match status" value="3"/>
</dbReference>
<dbReference type="Pfam" id="PF12796">
    <property type="entry name" value="Ank_2"/>
    <property type="match status" value="1"/>
</dbReference>
<evidence type="ECO:0000313" key="4">
    <source>
        <dbReference type="EMBL" id="OCK74430.1"/>
    </source>
</evidence>
<feature type="non-terminal residue" evidence="4">
    <location>
        <position position="1"/>
    </location>
</feature>
<sequence length="332" mass="36762">VDAWRCIFDSEEHLESRVFPPLHKVILNLSTAVTLQQNLELTTSTIDERDAQGYTALAWAAARGDDAAVSLLLRYGANANISNSRKQTPLHMAAQSHDPRAKNIMRSLIKAGADVDPSDFWGRTPLIYASAEQDFDDASFLEPLIESGRANPNAQDCRERTPLGYAALMGRPKTVQLLLEAGADPTIPANWGYTPVVEALVANHHDAMKILLEFHRSNRIPPQMRHCKAIEIIGGRTVLHMLAEHADARILKLFQQYAADFDLGMVDPTAESKIGVTASEIFSVRADTDEETKVAWHELVETLEGCFPAEMGFIETDDSASEEVYEDAKEFC</sequence>
<gene>
    <name evidence="4" type="ORF">K432DRAFT_310718</name>
</gene>
<dbReference type="EMBL" id="KV745481">
    <property type="protein sequence ID" value="OCK74430.1"/>
    <property type="molecule type" value="Genomic_DNA"/>
</dbReference>
<dbReference type="SUPFAM" id="SSF48403">
    <property type="entry name" value="Ankyrin repeat"/>
    <property type="match status" value="1"/>
</dbReference>
<keyword evidence="5" id="KW-1185">Reference proteome</keyword>
<accession>A0A8E2DZG7</accession>
<evidence type="ECO:0000256" key="3">
    <source>
        <dbReference type="PROSITE-ProRule" id="PRU00023"/>
    </source>
</evidence>
<dbReference type="AlphaFoldDB" id="A0A8E2DZG7"/>
<feature type="repeat" description="ANK" evidence="3">
    <location>
        <begin position="158"/>
        <end position="190"/>
    </location>
</feature>
<evidence type="ECO:0000256" key="2">
    <source>
        <dbReference type="ARBA" id="ARBA00023043"/>
    </source>
</evidence>
<dbReference type="Proteomes" id="UP000250266">
    <property type="component" value="Unassembled WGS sequence"/>
</dbReference>
<dbReference type="Pfam" id="PF00023">
    <property type="entry name" value="Ank"/>
    <property type="match status" value="2"/>
</dbReference>
<evidence type="ECO:0000256" key="1">
    <source>
        <dbReference type="ARBA" id="ARBA00022737"/>
    </source>
</evidence>
<evidence type="ECO:0000313" key="5">
    <source>
        <dbReference type="Proteomes" id="UP000250266"/>
    </source>
</evidence>
<dbReference type="InterPro" id="IPR002110">
    <property type="entry name" value="Ankyrin_rpt"/>
</dbReference>
<feature type="repeat" description="ANK" evidence="3">
    <location>
        <begin position="85"/>
        <end position="120"/>
    </location>
</feature>
<proteinExistence type="predicted"/>
<feature type="repeat" description="ANK" evidence="3">
    <location>
        <begin position="52"/>
        <end position="84"/>
    </location>
</feature>
<keyword evidence="2 3" id="KW-0040">ANK repeat</keyword>
<dbReference type="PANTHER" id="PTHR24198">
    <property type="entry name" value="ANKYRIN REPEAT AND PROTEIN KINASE DOMAIN-CONTAINING PROTEIN"/>
    <property type="match status" value="1"/>
</dbReference>
<dbReference type="SMART" id="SM00248">
    <property type="entry name" value="ANK"/>
    <property type="match status" value="6"/>
</dbReference>
<dbReference type="InterPro" id="IPR036770">
    <property type="entry name" value="Ankyrin_rpt-contain_sf"/>
</dbReference>
<organism evidence="4 5">
    <name type="scientific">Lepidopterella palustris CBS 459.81</name>
    <dbReference type="NCBI Taxonomy" id="1314670"/>
    <lineage>
        <taxon>Eukaryota</taxon>
        <taxon>Fungi</taxon>
        <taxon>Dikarya</taxon>
        <taxon>Ascomycota</taxon>
        <taxon>Pezizomycotina</taxon>
        <taxon>Dothideomycetes</taxon>
        <taxon>Pleosporomycetidae</taxon>
        <taxon>Mytilinidiales</taxon>
        <taxon>Argynnaceae</taxon>
        <taxon>Lepidopterella</taxon>
    </lineage>
</organism>
<dbReference type="PROSITE" id="PS50088">
    <property type="entry name" value="ANK_REPEAT"/>
    <property type="match status" value="3"/>
</dbReference>
<dbReference type="PANTHER" id="PTHR24198:SF165">
    <property type="entry name" value="ANKYRIN REPEAT-CONTAINING PROTEIN-RELATED"/>
    <property type="match status" value="1"/>
</dbReference>
<keyword evidence="1" id="KW-0677">Repeat</keyword>
<reference evidence="4 5" key="1">
    <citation type="journal article" date="2016" name="Nat. Commun.">
        <title>Ectomycorrhizal ecology is imprinted in the genome of the dominant symbiotic fungus Cenococcum geophilum.</title>
        <authorList>
            <consortium name="DOE Joint Genome Institute"/>
            <person name="Peter M."/>
            <person name="Kohler A."/>
            <person name="Ohm R.A."/>
            <person name="Kuo A."/>
            <person name="Krutzmann J."/>
            <person name="Morin E."/>
            <person name="Arend M."/>
            <person name="Barry K.W."/>
            <person name="Binder M."/>
            <person name="Choi C."/>
            <person name="Clum A."/>
            <person name="Copeland A."/>
            <person name="Grisel N."/>
            <person name="Haridas S."/>
            <person name="Kipfer T."/>
            <person name="LaButti K."/>
            <person name="Lindquist E."/>
            <person name="Lipzen A."/>
            <person name="Maire R."/>
            <person name="Meier B."/>
            <person name="Mihaltcheva S."/>
            <person name="Molinier V."/>
            <person name="Murat C."/>
            <person name="Poggeler S."/>
            <person name="Quandt C.A."/>
            <person name="Sperisen C."/>
            <person name="Tritt A."/>
            <person name="Tisserant E."/>
            <person name="Crous P.W."/>
            <person name="Henrissat B."/>
            <person name="Nehls U."/>
            <person name="Egli S."/>
            <person name="Spatafora J.W."/>
            <person name="Grigoriev I.V."/>
            <person name="Martin F.M."/>
        </authorList>
    </citation>
    <scope>NUCLEOTIDE SEQUENCE [LARGE SCALE GENOMIC DNA]</scope>
    <source>
        <strain evidence="4 5">CBS 459.81</strain>
    </source>
</reference>
<name>A0A8E2DZG7_9PEZI</name>
<dbReference type="Gene3D" id="1.25.40.20">
    <property type="entry name" value="Ankyrin repeat-containing domain"/>
    <property type="match status" value="2"/>
</dbReference>
<protein>
    <submittedName>
        <fullName evidence="4">Ankyrin</fullName>
    </submittedName>
</protein>
<dbReference type="OrthoDB" id="426293at2759"/>